<evidence type="ECO:0000259" key="2">
    <source>
        <dbReference type="Pfam" id="PF06057"/>
    </source>
</evidence>
<dbReference type="InterPro" id="IPR029058">
    <property type="entry name" value="AB_hydrolase_fold"/>
</dbReference>
<reference evidence="3 4" key="1">
    <citation type="submission" date="2023-12" db="EMBL/GenBank/DDBJ databases">
        <title>Stenotrophomonas guangdongensis sp. nov., isolated from wilted pepper plants (Capsicum annuum).</title>
        <authorList>
            <person name="Qiu M."/>
            <person name="Li Y."/>
            <person name="Liu Q."/>
            <person name="Zhang X."/>
            <person name="Huang Y."/>
            <person name="Guo R."/>
            <person name="Hu M."/>
            <person name="Zhou J."/>
            <person name="Zhou X."/>
        </authorList>
    </citation>
    <scope>NUCLEOTIDE SEQUENCE [LARGE SCALE GENOMIC DNA]</scope>
    <source>
        <strain evidence="3 4">MH1</strain>
    </source>
</reference>
<dbReference type="Gene3D" id="3.40.50.1820">
    <property type="entry name" value="alpha/beta hydrolase"/>
    <property type="match status" value="1"/>
</dbReference>
<evidence type="ECO:0000256" key="1">
    <source>
        <dbReference type="SAM" id="SignalP"/>
    </source>
</evidence>
<dbReference type="PIRSF" id="PIRSF029063">
    <property type="entry name" value="IV_sec_VirJ"/>
    <property type="match status" value="1"/>
</dbReference>
<keyword evidence="1" id="KW-0732">Signal</keyword>
<evidence type="ECO:0000313" key="4">
    <source>
        <dbReference type="Proteomes" id="UP001301653"/>
    </source>
</evidence>
<dbReference type="SUPFAM" id="SSF53474">
    <property type="entry name" value="alpha/beta-Hydrolases"/>
    <property type="match status" value="1"/>
</dbReference>
<evidence type="ECO:0000313" key="3">
    <source>
        <dbReference type="EMBL" id="MEA5666610.1"/>
    </source>
</evidence>
<name>A0ABU5UZT1_9GAMM</name>
<feature type="chain" id="PRO_5046551638" evidence="1">
    <location>
        <begin position="21"/>
        <end position="400"/>
    </location>
</feature>
<dbReference type="InterPro" id="IPR010333">
    <property type="entry name" value="VirJ"/>
</dbReference>
<dbReference type="EMBL" id="JAYFUH010000061">
    <property type="protein sequence ID" value="MEA5666610.1"/>
    <property type="molecule type" value="Genomic_DNA"/>
</dbReference>
<sequence>MQGLVVRVVMALLCVVMASACSRSNHRASVNAGRYGDVQVVAPQGEPRGVVIYFAEGAQSSARERPLLTSLAQGGAWVAVVDSTAYRQRLGGAPSTCRNMADDAALLTQKLLKQARAQQFFLPLLVAQGREAALARATAAGAAAGEFAGVLVTPGAPEPLPCTGGGDAVAVESVPAEAVVSRALETMARPDGTQRLPLIEMAVAGSRRLAVVLSGDGGWRDLDKGIARELNQRGISVLGWNSLKYFWAERSQQQLGADLGQALQTYRQRWGADDVALIGYSFGADVLPFAYPQLPADQQQSVRFMSLLGLSHGAAFEVRVGGWLGWGRSRETPVLPALEQLHAMPLQCIYGTDEKDSLCRDLRGKPFIQTVERPGGHHFDRDPVALTSIVLQAWDAAPQR</sequence>
<keyword evidence="4" id="KW-1185">Reference proteome</keyword>
<dbReference type="InterPro" id="IPR011225">
    <property type="entry name" value="IV_sec_VirJ"/>
</dbReference>
<protein>
    <submittedName>
        <fullName evidence="3">AcvB/VirJ family lysyl-phosphatidylglycerol hydrolase</fullName>
    </submittedName>
</protein>
<organism evidence="3 4">
    <name type="scientific">Stenotrophomonas capsici</name>
    <dbReference type="NCBI Taxonomy" id="3110230"/>
    <lineage>
        <taxon>Bacteria</taxon>
        <taxon>Pseudomonadati</taxon>
        <taxon>Pseudomonadota</taxon>
        <taxon>Gammaproteobacteria</taxon>
        <taxon>Lysobacterales</taxon>
        <taxon>Lysobacteraceae</taxon>
        <taxon>Stenotrophomonas</taxon>
    </lineage>
</organism>
<accession>A0ABU5UZT1</accession>
<dbReference type="RefSeq" id="WP_323437937.1">
    <property type="nucleotide sequence ID" value="NZ_JAYFUH010000061.1"/>
</dbReference>
<dbReference type="PROSITE" id="PS51257">
    <property type="entry name" value="PROKAR_LIPOPROTEIN"/>
    <property type="match status" value="1"/>
</dbReference>
<proteinExistence type="predicted"/>
<comment type="caution">
    <text evidence="3">The sequence shown here is derived from an EMBL/GenBank/DDBJ whole genome shotgun (WGS) entry which is preliminary data.</text>
</comment>
<feature type="signal peptide" evidence="1">
    <location>
        <begin position="1"/>
        <end position="20"/>
    </location>
</feature>
<dbReference type="Pfam" id="PF06057">
    <property type="entry name" value="VirJ"/>
    <property type="match status" value="1"/>
</dbReference>
<keyword evidence="3" id="KW-0378">Hydrolase</keyword>
<gene>
    <name evidence="3" type="ORF">VA603_03560</name>
</gene>
<dbReference type="GO" id="GO:0016787">
    <property type="term" value="F:hydrolase activity"/>
    <property type="evidence" value="ECO:0007669"/>
    <property type="project" value="UniProtKB-KW"/>
</dbReference>
<dbReference type="Proteomes" id="UP001301653">
    <property type="component" value="Unassembled WGS sequence"/>
</dbReference>
<feature type="domain" description="Bacterial virulence" evidence="2">
    <location>
        <begin position="208"/>
        <end position="396"/>
    </location>
</feature>